<dbReference type="Pfam" id="PF08541">
    <property type="entry name" value="ACP_syn_III_C"/>
    <property type="match status" value="1"/>
</dbReference>
<feature type="active site" evidence="5">
    <location>
        <position position="370"/>
    </location>
</feature>
<dbReference type="PANTHER" id="PTHR31561">
    <property type="entry name" value="3-KETOACYL-COA SYNTHASE"/>
    <property type="match status" value="1"/>
</dbReference>
<evidence type="ECO:0000259" key="7">
    <source>
        <dbReference type="Pfam" id="PF08541"/>
    </source>
</evidence>
<feature type="active site" evidence="5">
    <location>
        <position position="286"/>
    </location>
</feature>
<reference evidence="8 9" key="1">
    <citation type="journal article" date="2016" name="DNA Res.">
        <title>The draft genome of MD-2 pineapple using hybrid error correction of long reads.</title>
        <authorList>
            <person name="Redwan R.M."/>
            <person name="Saidin A."/>
            <person name="Kumar S.V."/>
        </authorList>
    </citation>
    <scope>NUCLEOTIDE SEQUENCE [LARGE SCALE GENOMIC DNA]</scope>
    <source>
        <strain evidence="9">cv. MD2</strain>
        <tissue evidence="8">Leaf</tissue>
    </source>
</reference>
<evidence type="ECO:0000256" key="4">
    <source>
        <dbReference type="PIRNR" id="PIRNR036417"/>
    </source>
</evidence>
<dbReference type="UniPathway" id="UPA00094"/>
<dbReference type="GO" id="GO:0016020">
    <property type="term" value="C:membrane"/>
    <property type="evidence" value="ECO:0007669"/>
    <property type="project" value="InterPro"/>
</dbReference>
<dbReference type="SUPFAM" id="SSF53901">
    <property type="entry name" value="Thiolase-like"/>
    <property type="match status" value="2"/>
</dbReference>
<dbReference type="CDD" id="cd00831">
    <property type="entry name" value="CHS_like"/>
    <property type="match status" value="1"/>
</dbReference>
<comment type="pathway">
    <text evidence="4">Lipid metabolism; fatty acid biosynthesis.</text>
</comment>
<keyword evidence="3 4" id="KW-0012">Acyltransferase</keyword>
<evidence type="ECO:0000256" key="1">
    <source>
        <dbReference type="ARBA" id="ARBA00005531"/>
    </source>
</evidence>
<dbReference type="STRING" id="4615.A0A199VHL2"/>
<accession>A0A199VHL2</accession>
<keyword evidence="2 4" id="KW-0808">Transferase</keyword>
<dbReference type="InterPro" id="IPR013747">
    <property type="entry name" value="ACP_syn_III_C"/>
</dbReference>
<feature type="domain" description="FAE" evidence="6">
    <location>
        <begin position="64"/>
        <end position="351"/>
    </location>
</feature>
<dbReference type="InterPro" id="IPR013601">
    <property type="entry name" value="FAE1_typ3_polyketide_synth"/>
</dbReference>
<dbReference type="GO" id="GO:0016747">
    <property type="term" value="F:acyltransferase activity, transferring groups other than amino-acyl groups"/>
    <property type="evidence" value="ECO:0007669"/>
    <property type="project" value="InterPro"/>
</dbReference>
<feature type="domain" description="Beta-ketoacyl-[acyl-carrier-protein] synthase III C-terminal" evidence="7">
    <location>
        <begin position="369"/>
        <end position="449"/>
    </location>
</feature>
<dbReference type="InterPro" id="IPR012392">
    <property type="entry name" value="3-ktacl-CoA_syn"/>
</dbReference>
<dbReference type="Pfam" id="PF08392">
    <property type="entry name" value="FAE1_CUT1_RppA"/>
    <property type="match status" value="1"/>
</dbReference>
<dbReference type="Gene3D" id="3.40.47.10">
    <property type="match status" value="1"/>
</dbReference>
<evidence type="ECO:0000313" key="8">
    <source>
        <dbReference type="EMBL" id="OAY76498.1"/>
    </source>
</evidence>
<organism evidence="8 9">
    <name type="scientific">Ananas comosus</name>
    <name type="common">Pineapple</name>
    <name type="synonym">Ananas ananas</name>
    <dbReference type="NCBI Taxonomy" id="4615"/>
    <lineage>
        <taxon>Eukaryota</taxon>
        <taxon>Viridiplantae</taxon>
        <taxon>Streptophyta</taxon>
        <taxon>Embryophyta</taxon>
        <taxon>Tracheophyta</taxon>
        <taxon>Spermatophyta</taxon>
        <taxon>Magnoliopsida</taxon>
        <taxon>Liliopsida</taxon>
        <taxon>Poales</taxon>
        <taxon>Bromeliaceae</taxon>
        <taxon>Bromelioideae</taxon>
        <taxon>Ananas</taxon>
    </lineage>
</organism>
<dbReference type="GO" id="GO:0006633">
    <property type="term" value="P:fatty acid biosynthetic process"/>
    <property type="evidence" value="ECO:0007669"/>
    <property type="project" value="UniProtKB-UniPathway"/>
</dbReference>
<evidence type="ECO:0000256" key="2">
    <source>
        <dbReference type="ARBA" id="ARBA00022679"/>
    </source>
</evidence>
<evidence type="ECO:0000259" key="6">
    <source>
        <dbReference type="Pfam" id="PF08392"/>
    </source>
</evidence>
<gene>
    <name evidence="8" type="ORF">ACMD2_03469</name>
</gene>
<evidence type="ECO:0000256" key="3">
    <source>
        <dbReference type="ARBA" id="ARBA00023315"/>
    </source>
</evidence>
<dbReference type="EMBL" id="LSRQ01001777">
    <property type="protein sequence ID" value="OAY76498.1"/>
    <property type="molecule type" value="Genomic_DNA"/>
</dbReference>
<protein>
    <recommendedName>
        <fullName evidence="4">3-ketoacyl-CoA synthase</fullName>
        <ecNumber evidence="4">2.3.1.-</ecNumber>
    </recommendedName>
</protein>
<dbReference type="AlphaFoldDB" id="A0A199VHL2"/>
<feature type="active site" evidence="5">
    <location>
        <position position="206"/>
    </location>
</feature>
<feature type="active site" evidence="5">
    <location>
        <position position="374"/>
    </location>
</feature>
<evidence type="ECO:0000313" key="9">
    <source>
        <dbReference type="Proteomes" id="UP000092600"/>
    </source>
</evidence>
<comment type="similarity">
    <text evidence="1 4">Belongs to the thiolase-like superfamily. Chalcone/stilbene synthases family.</text>
</comment>
<evidence type="ECO:0000256" key="5">
    <source>
        <dbReference type="PIRSR" id="PIRSR036417-1"/>
    </source>
</evidence>
<dbReference type="Proteomes" id="UP000092600">
    <property type="component" value="Unassembled WGS sequence"/>
</dbReference>
<comment type="caution">
    <text evidence="8">The sequence shown here is derived from an EMBL/GenBank/DDBJ whole genome shotgun (WGS) entry which is preliminary data.</text>
</comment>
<sequence>MSTSPNPSLELSGSLDLLKHVKLNYHSIFNRFLFFLLLMFMASRLSCNNFLRISVVFLYIATLYVKTRPRAVYLIDFACYKPPFWCRVPNASFLEHSREIIGEDRANFMMRVLERSGLGEETALPPLAHYIPPEASLGGSRDESELIIFTAVDDLFQKTGVDPKDINVVVVNCNSFAPMPSLASMIVNRYKLRADVRSFNLSGMGCSASPISIGLARDILRVQPDSTVLVFSTEIIVSPAWYTGTQRSMLIPNCLFRMGGVAILLSNRPRHRADAKYRLHHVVRTHIGADDKAYKCLYQVEDADGRLGISLSKEVMPISGQAMKRHLIELGQFVLPWWEQLLFVATLLRRSLIDPKAKVYTPEFRKAFEHICVHAGGRAVIDEVQMNLGLSAEQVEASRMALHRFGNTSSSSVWYELSYMEAKGRMKKGDRVWQIGLGSGFKCNSSVWECVKAMDKVDQGPWSGCIDRYPVEVPEVLKF</sequence>
<proteinExistence type="inferred from homology"/>
<feature type="active site" evidence="5">
    <location>
        <position position="407"/>
    </location>
</feature>
<dbReference type="EC" id="2.3.1.-" evidence="4"/>
<feature type="active site" evidence="5">
    <location>
        <position position="403"/>
    </location>
</feature>
<dbReference type="InterPro" id="IPR016039">
    <property type="entry name" value="Thiolase-like"/>
</dbReference>
<name>A0A199VHL2_ANACO</name>
<dbReference type="PIRSF" id="PIRSF036417">
    <property type="entry name" value="3-ktacl-CoA_syn"/>
    <property type="match status" value="1"/>
</dbReference>